<dbReference type="RefSeq" id="WP_188850724.1">
    <property type="nucleotide sequence ID" value="NZ_BMJJ01000004.1"/>
</dbReference>
<organism evidence="2 3">
    <name type="scientific">Aureimonas glaciei</name>
    <dbReference type="NCBI Taxonomy" id="1776957"/>
    <lineage>
        <taxon>Bacteria</taxon>
        <taxon>Pseudomonadati</taxon>
        <taxon>Pseudomonadota</taxon>
        <taxon>Alphaproteobacteria</taxon>
        <taxon>Hyphomicrobiales</taxon>
        <taxon>Aurantimonadaceae</taxon>
        <taxon>Aureimonas</taxon>
    </lineage>
</organism>
<name>A0A917DAQ8_9HYPH</name>
<dbReference type="InterPro" id="IPR013022">
    <property type="entry name" value="Xyl_isomerase-like_TIM-brl"/>
</dbReference>
<gene>
    <name evidence="2" type="ORF">GCM10011335_22940</name>
</gene>
<dbReference type="PANTHER" id="PTHR12110">
    <property type="entry name" value="HYDROXYPYRUVATE ISOMERASE"/>
    <property type="match status" value="1"/>
</dbReference>
<comment type="caution">
    <text evidence="2">The sequence shown here is derived from an EMBL/GenBank/DDBJ whole genome shotgun (WGS) entry which is preliminary data.</text>
</comment>
<dbReference type="InterPro" id="IPR036237">
    <property type="entry name" value="Xyl_isomerase-like_sf"/>
</dbReference>
<dbReference type="Pfam" id="PF01261">
    <property type="entry name" value="AP_endonuc_2"/>
    <property type="match status" value="1"/>
</dbReference>
<accession>A0A917DAQ8</accession>
<protein>
    <recommendedName>
        <fullName evidence="1">Xylose isomerase-like TIM barrel domain-containing protein</fullName>
    </recommendedName>
</protein>
<dbReference type="SUPFAM" id="SSF51658">
    <property type="entry name" value="Xylose isomerase-like"/>
    <property type="match status" value="1"/>
</dbReference>
<dbReference type="Proteomes" id="UP000613160">
    <property type="component" value="Unassembled WGS sequence"/>
</dbReference>
<dbReference type="PANTHER" id="PTHR12110:SF41">
    <property type="entry name" value="INOSOSE DEHYDRATASE"/>
    <property type="match status" value="1"/>
</dbReference>
<sequence length="287" mass="30773">MPDRTLSDRPDRTVSVSTAPYDGHPFEAVLESLAACGADHVEPAYIVGYTEPFDESAFTAAETERHRQLIAASGLGCRAVSSHIDLGNPDAVEVFSGRMRFARGIGADIILTNAAVVAKAAPLERNLEALLRFAEELGLVIALENPGDGRDNLMNTAAEGLALVSRFDTPHLRLNYDAANTCSHRPDVDPAEDAVLSLPGCGHMHLKDVRRTDQGWFFAPIGDGDIDFGKIFAGLRAHPGLPVSLELPLRLHRGPDAQPIRRPEPLPIGEIEAAITRSLQVIGAALA</sequence>
<reference evidence="2" key="2">
    <citation type="submission" date="2020-09" db="EMBL/GenBank/DDBJ databases">
        <authorList>
            <person name="Sun Q."/>
            <person name="Zhou Y."/>
        </authorList>
    </citation>
    <scope>NUCLEOTIDE SEQUENCE</scope>
    <source>
        <strain evidence="2">CGMCC 1.15493</strain>
    </source>
</reference>
<keyword evidence="3" id="KW-1185">Reference proteome</keyword>
<reference evidence="2" key="1">
    <citation type="journal article" date="2014" name="Int. J. Syst. Evol. Microbiol.">
        <title>Complete genome sequence of Corynebacterium casei LMG S-19264T (=DSM 44701T), isolated from a smear-ripened cheese.</title>
        <authorList>
            <consortium name="US DOE Joint Genome Institute (JGI-PGF)"/>
            <person name="Walter F."/>
            <person name="Albersmeier A."/>
            <person name="Kalinowski J."/>
            <person name="Ruckert C."/>
        </authorList>
    </citation>
    <scope>NUCLEOTIDE SEQUENCE</scope>
    <source>
        <strain evidence="2">CGMCC 1.15493</strain>
    </source>
</reference>
<dbReference type="EMBL" id="BMJJ01000004">
    <property type="protein sequence ID" value="GGD19434.1"/>
    <property type="molecule type" value="Genomic_DNA"/>
</dbReference>
<evidence type="ECO:0000259" key="1">
    <source>
        <dbReference type="Pfam" id="PF01261"/>
    </source>
</evidence>
<evidence type="ECO:0000313" key="3">
    <source>
        <dbReference type="Proteomes" id="UP000613160"/>
    </source>
</evidence>
<dbReference type="InterPro" id="IPR050312">
    <property type="entry name" value="IolE/XylAMocC-like"/>
</dbReference>
<dbReference type="AlphaFoldDB" id="A0A917DAQ8"/>
<feature type="domain" description="Xylose isomerase-like TIM barrel" evidence="1">
    <location>
        <begin position="31"/>
        <end position="251"/>
    </location>
</feature>
<dbReference type="Gene3D" id="3.20.20.150">
    <property type="entry name" value="Divalent-metal-dependent TIM barrel enzymes"/>
    <property type="match status" value="1"/>
</dbReference>
<proteinExistence type="predicted"/>
<evidence type="ECO:0000313" key="2">
    <source>
        <dbReference type="EMBL" id="GGD19434.1"/>
    </source>
</evidence>